<proteinExistence type="predicted"/>
<evidence type="ECO:0000256" key="1">
    <source>
        <dbReference type="SAM" id="MobiDB-lite"/>
    </source>
</evidence>
<comment type="caution">
    <text evidence="4">The sequence shown here is derived from an EMBL/GenBank/DDBJ whole genome shotgun (WGS) entry which is preliminary data.</text>
</comment>
<dbReference type="Proteomes" id="UP001187682">
    <property type="component" value="Unassembled WGS sequence"/>
</dbReference>
<reference evidence="4" key="1">
    <citation type="submission" date="2018-03" db="EMBL/GenBank/DDBJ databases">
        <authorList>
            <person name="Guldener U."/>
        </authorList>
    </citation>
    <scope>NUCLEOTIDE SEQUENCE</scope>
</reference>
<dbReference type="EMBL" id="ONZQ02000001">
    <property type="protein sequence ID" value="SPN97655.1"/>
    <property type="molecule type" value="Genomic_DNA"/>
</dbReference>
<feature type="region of interest" description="Disordered" evidence="1">
    <location>
        <begin position="267"/>
        <end position="303"/>
    </location>
</feature>
<protein>
    <recommendedName>
        <fullName evidence="6">LPXTG-domain-containing protein</fullName>
    </recommendedName>
</protein>
<evidence type="ECO:0000313" key="4">
    <source>
        <dbReference type="EMBL" id="SPN97655.1"/>
    </source>
</evidence>
<feature type="chain" id="PRO_5041994367" description="LPXTG-domain-containing protein" evidence="3">
    <location>
        <begin position="22"/>
        <end position="429"/>
    </location>
</feature>
<sequence length="429" mass="45395">MRLPRILVAAGLGLHASSVVALRVSPGSPCASKCGNVLDSTSSDELVCDESAYSSGNGLVFKNCVNCEMGSTYFTTSDEFKNKKDSDLQWAIYNMRYATSYCVFGFPDGHVDSSPCITSTACEPFMNAVTFGNLATNVSTYDYCAGWNPTLVGKCLSCLRPTGAHFISNFLTVLTAACEQQPLPGKTVGIEGNVFSLDVVNMTDASAVPTLDPSYFDEGSFGLAAKVGVAFGALGFVLVVAGFSIVCIGKRRRRAYLRQMEGTNEHKSWAGQLAVGSRGQPSETPLSQRPLRGGWDDSPMSAATEKMSPARYFSPYSSQFGSPVSAVDAPSMPWPEVGPSRERSIGIALGGESPQMPEPPSPAKGKARAFDGVDVYGGSVGPSWGESSRGAPTRGEPPVLGHPGHGRSSSSLPRRYTLTEEDARNGNAI</sequence>
<organism evidence="4 5">
    <name type="scientific">Cephalotrichum gorgonifer</name>
    <dbReference type="NCBI Taxonomy" id="2041049"/>
    <lineage>
        <taxon>Eukaryota</taxon>
        <taxon>Fungi</taxon>
        <taxon>Dikarya</taxon>
        <taxon>Ascomycota</taxon>
        <taxon>Pezizomycotina</taxon>
        <taxon>Sordariomycetes</taxon>
        <taxon>Hypocreomycetidae</taxon>
        <taxon>Microascales</taxon>
        <taxon>Microascaceae</taxon>
        <taxon>Cephalotrichum</taxon>
    </lineage>
</organism>
<feature type="compositionally biased region" description="Basic and acidic residues" evidence="1">
    <location>
        <begin position="417"/>
        <end position="429"/>
    </location>
</feature>
<gene>
    <name evidence="4" type="ORF">DNG_01168</name>
</gene>
<evidence type="ECO:0000256" key="2">
    <source>
        <dbReference type="SAM" id="Phobius"/>
    </source>
</evidence>
<keyword evidence="2" id="KW-1133">Transmembrane helix</keyword>
<evidence type="ECO:0008006" key="6">
    <source>
        <dbReference type="Google" id="ProtNLM"/>
    </source>
</evidence>
<evidence type="ECO:0000256" key="3">
    <source>
        <dbReference type="SAM" id="SignalP"/>
    </source>
</evidence>
<dbReference type="AlphaFoldDB" id="A0AAE8MQ11"/>
<keyword evidence="5" id="KW-1185">Reference proteome</keyword>
<keyword evidence="2" id="KW-0812">Transmembrane</keyword>
<keyword evidence="2" id="KW-0472">Membrane</keyword>
<feature type="transmembrane region" description="Helical" evidence="2">
    <location>
        <begin position="227"/>
        <end position="248"/>
    </location>
</feature>
<name>A0AAE8MQ11_9PEZI</name>
<accession>A0AAE8MQ11</accession>
<feature type="region of interest" description="Disordered" evidence="1">
    <location>
        <begin position="347"/>
        <end position="429"/>
    </location>
</feature>
<keyword evidence="3" id="KW-0732">Signal</keyword>
<feature type="signal peptide" evidence="3">
    <location>
        <begin position="1"/>
        <end position="21"/>
    </location>
</feature>
<evidence type="ECO:0000313" key="5">
    <source>
        <dbReference type="Proteomes" id="UP001187682"/>
    </source>
</evidence>